<dbReference type="PANTHER" id="PTHR35563">
    <property type="entry name" value="BARREL METAL-DEPENDENT HYDROLASE, PUTATIVE (AFU_ORTHOLOGUE AFUA_1G16240)-RELATED"/>
    <property type="match status" value="1"/>
</dbReference>
<organism evidence="2 3">
    <name type="scientific">Colletotrichum melonis</name>
    <dbReference type="NCBI Taxonomy" id="1209925"/>
    <lineage>
        <taxon>Eukaryota</taxon>
        <taxon>Fungi</taxon>
        <taxon>Dikarya</taxon>
        <taxon>Ascomycota</taxon>
        <taxon>Pezizomycotina</taxon>
        <taxon>Sordariomycetes</taxon>
        <taxon>Hypocreomycetidae</taxon>
        <taxon>Glomerellales</taxon>
        <taxon>Glomerellaceae</taxon>
        <taxon>Colletotrichum</taxon>
        <taxon>Colletotrichum acutatum species complex</taxon>
    </lineage>
</organism>
<gene>
    <name evidence="2" type="ORF">CMEL01_08869</name>
</gene>
<comment type="caution">
    <text evidence="2">The sequence shown here is derived from an EMBL/GenBank/DDBJ whole genome shotgun (WGS) entry which is preliminary data.</text>
</comment>
<feature type="domain" description="Amidohydrolase-related" evidence="1">
    <location>
        <begin position="46"/>
        <end position="366"/>
    </location>
</feature>
<name>A0AAI9U0S6_9PEZI</name>
<dbReference type="AlphaFoldDB" id="A0AAI9U0S6"/>
<dbReference type="GO" id="GO:0016787">
    <property type="term" value="F:hydrolase activity"/>
    <property type="evidence" value="ECO:0007669"/>
    <property type="project" value="InterPro"/>
</dbReference>
<sequence>MAGLKYSNNSKKGCVMKSQHLETKAAADGSGGKTRPTSLLPEGAFDTHVHVIDSAIGSFSPNRSYTPCQAPLEGLLAFASSISATGRPCNQVLVQPSPYAVDNQVLIATLKQLKTAHPEVKARAIAVVDLAQVTDDQLRTMHDLGVRGLRINAQASGKEVDLAQLGEALLQAATRIKLLPEWKLQTFCPPEAWDGQCLAPLPGPSFFLKIKNLSVLTSTELFDLIQSLPVELIADHTGGLKGSSKLEGGGAGSLQQRGMSTLIRLAHEKKVFIKISGLYRSSCRVGTNFDDMGALISKLAEEVPDQLMWASDWPHTGEGKDRLHGALDVEEPFREIDDVGVLRNIEKWVGPSVWQKMMVDTPRKVFL</sequence>
<keyword evidence="3" id="KW-1185">Reference proteome</keyword>
<dbReference type="EMBL" id="MLGG01000068">
    <property type="protein sequence ID" value="KAK1449554.1"/>
    <property type="molecule type" value="Genomic_DNA"/>
</dbReference>
<accession>A0AAI9U0S6</accession>
<dbReference type="InterPro" id="IPR052358">
    <property type="entry name" value="Aro_Compnd_Degr_Hydrolases"/>
</dbReference>
<dbReference type="SUPFAM" id="SSF51556">
    <property type="entry name" value="Metallo-dependent hydrolases"/>
    <property type="match status" value="1"/>
</dbReference>
<dbReference type="InterPro" id="IPR032466">
    <property type="entry name" value="Metal_Hydrolase"/>
</dbReference>
<evidence type="ECO:0000313" key="2">
    <source>
        <dbReference type="EMBL" id="KAK1449554.1"/>
    </source>
</evidence>
<dbReference type="PANTHER" id="PTHR35563:SF2">
    <property type="entry name" value="BARREL METAL-DEPENDENT HYDROLASE, PUTATIVE (AFU_ORTHOLOGUE AFUA_1G16240)-RELATED"/>
    <property type="match status" value="1"/>
</dbReference>
<protein>
    <recommendedName>
        <fullName evidence="1">Amidohydrolase-related domain-containing protein</fullName>
    </recommendedName>
</protein>
<reference evidence="2 3" key="1">
    <citation type="submission" date="2016-10" db="EMBL/GenBank/DDBJ databases">
        <title>The genome sequence of Colletotrichum fioriniae PJ7.</title>
        <authorList>
            <person name="Baroncelli R."/>
        </authorList>
    </citation>
    <scope>NUCLEOTIDE SEQUENCE [LARGE SCALE GENOMIC DNA]</scope>
    <source>
        <strain evidence="2">Col 31</strain>
    </source>
</reference>
<dbReference type="Gene3D" id="3.20.20.140">
    <property type="entry name" value="Metal-dependent hydrolases"/>
    <property type="match status" value="1"/>
</dbReference>
<dbReference type="Proteomes" id="UP001239795">
    <property type="component" value="Unassembled WGS sequence"/>
</dbReference>
<evidence type="ECO:0000313" key="3">
    <source>
        <dbReference type="Proteomes" id="UP001239795"/>
    </source>
</evidence>
<evidence type="ECO:0000259" key="1">
    <source>
        <dbReference type="Pfam" id="PF04909"/>
    </source>
</evidence>
<proteinExistence type="predicted"/>
<dbReference type="Pfam" id="PF04909">
    <property type="entry name" value="Amidohydro_2"/>
    <property type="match status" value="1"/>
</dbReference>
<dbReference type="InterPro" id="IPR006680">
    <property type="entry name" value="Amidohydro-rel"/>
</dbReference>